<dbReference type="AlphaFoldDB" id="X1AXL7"/>
<keyword evidence="1" id="KW-0812">Transmembrane</keyword>
<gene>
    <name evidence="2" type="ORF">S01H4_28727</name>
</gene>
<keyword evidence="1" id="KW-1133">Transmembrane helix</keyword>
<evidence type="ECO:0000256" key="1">
    <source>
        <dbReference type="SAM" id="Phobius"/>
    </source>
</evidence>
<proteinExistence type="predicted"/>
<feature type="transmembrane region" description="Helical" evidence="1">
    <location>
        <begin position="59"/>
        <end position="79"/>
    </location>
</feature>
<organism evidence="2">
    <name type="scientific">marine sediment metagenome</name>
    <dbReference type="NCBI Taxonomy" id="412755"/>
    <lineage>
        <taxon>unclassified sequences</taxon>
        <taxon>metagenomes</taxon>
        <taxon>ecological metagenomes</taxon>
    </lineage>
</organism>
<keyword evidence="1" id="KW-0472">Membrane</keyword>
<protein>
    <submittedName>
        <fullName evidence="2">Uncharacterized protein</fullName>
    </submittedName>
</protein>
<reference evidence="2" key="1">
    <citation type="journal article" date="2014" name="Front. Microbiol.">
        <title>High frequency of phylogenetically diverse reductive dehalogenase-homologous genes in deep subseafloor sedimentary metagenomes.</title>
        <authorList>
            <person name="Kawai M."/>
            <person name="Futagami T."/>
            <person name="Toyoda A."/>
            <person name="Takaki Y."/>
            <person name="Nishi S."/>
            <person name="Hori S."/>
            <person name="Arai W."/>
            <person name="Tsubouchi T."/>
            <person name="Morono Y."/>
            <person name="Uchiyama I."/>
            <person name="Ito T."/>
            <person name="Fujiyama A."/>
            <person name="Inagaki F."/>
            <person name="Takami H."/>
        </authorList>
    </citation>
    <scope>NUCLEOTIDE SEQUENCE</scope>
    <source>
        <strain evidence="2">Expedition CK06-06</strain>
    </source>
</reference>
<comment type="caution">
    <text evidence="2">The sequence shown here is derived from an EMBL/GenBank/DDBJ whole genome shotgun (WGS) entry which is preliminary data.</text>
</comment>
<dbReference type="EMBL" id="BART01014375">
    <property type="protein sequence ID" value="GAG87929.1"/>
    <property type="molecule type" value="Genomic_DNA"/>
</dbReference>
<feature type="non-terminal residue" evidence="2">
    <location>
        <position position="1"/>
    </location>
</feature>
<sequence>QAVVPNVFKIQIIACPGGVKLIYRKIYDLFFISYYMNINKTISKLYNNATLMEKYGGEVWITILIIFIFGVAFTYVNVLNHVHSIKKNWGHERCNPFIIPLAGWINNPNKKTESDFQYTVDNFEFCLGSVVQTVFQFIADSFKFILQGLASLFQDILNIL</sequence>
<evidence type="ECO:0000313" key="2">
    <source>
        <dbReference type="EMBL" id="GAG87929.1"/>
    </source>
</evidence>
<accession>X1AXL7</accession>
<feature type="non-terminal residue" evidence="2">
    <location>
        <position position="160"/>
    </location>
</feature>
<name>X1AXL7_9ZZZZ</name>